<feature type="domain" description="Zn(2)-C6 fungal-type" evidence="8">
    <location>
        <begin position="13"/>
        <end position="43"/>
    </location>
</feature>
<evidence type="ECO:0000313" key="9">
    <source>
        <dbReference type="EMBL" id="KAK3681625.1"/>
    </source>
</evidence>
<dbReference type="InterPro" id="IPR001138">
    <property type="entry name" value="Zn2Cys6_DnaBD"/>
</dbReference>
<dbReference type="AlphaFoldDB" id="A0AAE1C7K5"/>
<reference evidence="9" key="2">
    <citation type="submission" date="2023-06" db="EMBL/GenBank/DDBJ databases">
        <authorList>
            <consortium name="Lawrence Berkeley National Laboratory"/>
            <person name="Haridas S."/>
            <person name="Hensen N."/>
            <person name="Bonometti L."/>
            <person name="Westerberg I."/>
            <person name="Brannstrom I.O."/>
            <person name="Guillou S."/>
            <person name="Cros-Aarteil S."/>
            <person name="Calhoun S."/>
            <person name="Kuo A."/>
            <person name="Mondo S."/>
            <person name="Pangilinan J."/>
            <person name="Riley R."/>
            <person name="Labutti K."/>
            <person name="Andreopoulos B."/>
            <person name="Lipzen A."/>
            <person name="Chen C."/>
            <person name="Yanf M."/>
            <person name="Daum C."/>
            <person name="Ng V."/>
            <person name="Clum A."/>
            <person name="Steindorff A."/>
            <person name="Ohm R."/>
            <person name="Martin F."/>
            <person name="Silar P."/>
            <person name="Natvig D."/>
            <person name="Lalanne C."/>
            <person name="Gautier V."/>
            <person name="Ament-Velasquez S.L."/>
            <person name="Kruys A."/>
            <person name="Hutchinson M.I."/>
            <person name="Powell A.J."/>
            <person name="Barry K."/>
            <person name="Miller A.N."/>
            <person name="Grigoriev I.V."/>
            <person name="Debuchy R."/>
            <person name="Gladieux P."/>
            <person name="Thoren M.H."/>
            <person name="Johannesson H."/>
        </authorList>
    </citation>
    <scope>NUCLEOTIDE SEQUENCE</scope>
    <source>
        <strain evidence="9">CBS 314.62</strain>
    </source>
</reference>
<evidence type="ECO:0000259" key="8">
    <source>
        <dbReference type="PROSITE" id="PS50048"/>
    </source>
</evidence>
<reference evidence="9" key="1">
    <citation type="journal article" date="2023" name="Mol. Phylogenet. Evol.">
        <title>Genome-scale phylogeny and comparative genomics of the fungal order Sordariales.</title>
        <authorList>
            <person name="Hensen N."/>
            <person name="Bonometti L."/>
            <person name="Westerberg I."/>
            <person name="Brannstrom I.O."/>
            <person name="Guillou S."/>
            <person name="Cros-Aarteil S."/>
            <person name="Calhoun S."/>
            <person name="Haridas S."/>
            <person name="Kuo A."/>
            <person name="Mondo S."/>
            <person name="Pangilinan J."/>
            <person name="Riley R."/>
            <person name="LaButti K."/>
            <person name="Andreopoulos B."/>
            <person name="Lipzen A."/>
            <person name="Chen C."/>
            <person name="Yan M."/>
            <person name="Daum C."/>
            <person name="Ng V."/>
            <person name="Clum A."/>
            <person name="Steindorff A."/>
            <person name="Ohm R.A."/>
            <person name="Martin F."/>
            <person name="Silar P."/>
            <person name="Natvig D.O."/>
            <person name="Lalanne C."/>
            <person name="Gautier V."/>
            <person name="Ament-Velasquez S.L."/>
            <person name="Kruys A."/>
            <person name="Hutchinson M.I."/>
            <person name="Powell A.J."/>
            <person name="Barry K."/>
            <person name="Miller A.N."/>
            <person name="Grigoriev I.V."/>
            <person name="Debuchy R."/>
            <person name="Gladieux P."/>
            <person name="Hiltunen Thoren M."/>
            <person name="Johannesson H."/>
        </authorList>
    </citation>
    <scope>NUCLEOTIDE SEQUENCE</scope>
    <source>
        <strain evidence="9">CBS 314.62</strain>
    </source>
</reference>
<keyword evidence="4" id="KW-0238">DNA-binding</keyword>
<proteinExistence type="predicted"/>
<dbReference type="GO" id="GO:0008270">
    <property type="term" value="F:zinc ion binding"/>
    <property type="evidence" value="ECO:0007669"/>
    <property type="project" value="InterPro"/>
</dbReference>
<evidence type="ECO:0000256" key="5">
    <source>
        <dbReference type="ARBA" id="ARBA00023163"/>
    </source>
</evidence>
<dbReference type="PROSITE" id="PS00463">
    <property type="entry name" value="ZN2_CY6_FUNGAL_1"/>
    <property type="match status" value="1"/>
</dbReference>
<evidence type="ECO:0000256" key="1">
    <source>
        <dbReference type="ARBA" id="ARBA00004123"/>
    </source>
</evidence>
<keyword evidence="10" id="KW-1185">Reference proteome</keyword>
<feature type="region of interest" description="Disordered" evidence="7">
    <location>
        <begin position="131"/>
        <end position="164"/>
    </location>
</feature>
<evidence type="ECO:0000256" key="6">
    <source>
        <dbReference type="ARBA" id="ARBA00023242"/>
    </source>
</evidence>
<dbReference type="InterPro" id="IPR007219">
    <property type="entry name" value="XnlR_reg_dom"/>
</dbReference>
<comment type="subcellular location">
    <subcellularLocation>
        <location evidence="1">Nucleus</location>
    </subcellularLocation>
</comment>
<comment type="caution">
    <text evidence="9">The sequence shown here is derived from an EMBL/GenBank/DDBJ whole genome shotgun (WGS) entry which is preliminary data.</text>
</comment>
<dbReference type="SMART" id="SM00066">
    <property type="entry name" value="GAL4"/>
    <property type="match status" value="1"/>
</dbReference>
<sequence length="688" mass="76559">MDGRGLRQQPGFACEECRRRKARCDRGRPKCGFCTETGTTCVIVDKRQQRGPKKGQLNAMRSQIATLQWQLDQHFDAESGSSQQQQQQQHQLQQQHQRQQQQHEADMQLGFNVGPTTLTVTTSSATTTPTTITYASTAPTTNSTTRRSTISPTTASSNCAGGSSDLTSWQDLMPLEWARSEDLSDMDLDLAETSFMHSRMPSISMDHGHGHGLGLDLTEHMRADLDQLYFDRVHPVCPIVHRRRYFAWAGGHETPSPSPARTCLQSAMRTMAAAMSVHMCHLVDDLRAETRQLLDTHCQIRASSQDEIPLEHTQAWLLLAYAELLRIGEHQAMLTAGRAFRLVQMARLYEIDRDREVDQQPSTCRSPRTTTTTTHHELDETFADTEERRRTFWLAFSLDHFLCLRSEWPLTLHEDMASPSESRPVRTRLPAPESNFQNNQPIRIPFLPDAISSPPTTTSPSHLSPFAECVVLAALYGRCMTHRRAFANSLEPATSDLPHQPPKLAGVEYPFWMRQDWLASAIEKRVQILVVPGGPVDSDPMLLFAHMLAHSAVVFLSNTITLPERSTTNPDRRWGQRTMEQQLVAAAYERRATVAAFEIVRLARAVPSLSCFKAHPFLPDPLTAAVNFLSSRSALPGPGGDGGGGGGGAVCVGSSDGVEQMLGVLRDVQVINSLAREHFLALQGVRYG</sequence>
<evidence type="ECO:0000256" key="4">
    <source>
        <dbReference type="ARBA" id="ARBA00023125"/>
    </source>
</evidence>
<evidence type="ECO:0000256" key="3">
    <source>
        <dbReference type="ARBA" id="ARBA00023015"/>
    </source>
</evidence>
<dbReference type="SUPFAM" id="SSF57701">
    <property type="entry name" value="Zn2/Cys6 DNA-binding domain"/>
    <property type="match status" value="1"/>
</dbReference>
<dbReference type="PANTHER" id="PTHR47338:SF3">
    <property type="entry name" value="C6 FINGER DOMAIN TRANSCRIPTION FACTOR DBAA-RELATED"/>
    <property type="match status" value="1"/>
</dbReference>
<dbReference type="Proteomes" id="UP001270362">
    <property type="component" value="Unassembled WGS sequence"/>
</dbReference>
<dbReference type="Gene3D" id="4.10.240.10">
    <property type="entry name" value="Zn(2)-C6 fungal-type DNA-binding domain"/>
    <property type="match status" value="1"/>
</dbReference>
<feature type="compositionally biased region" description="Low complexity" evidence="7">
    <location>
        <begin position="131"/>
        <end position="157"/>
    </location>
</feature>
<dbReference type="Pfam" id="PF00172">
    <property type="entry name" value="Zn_clus"/>
    <property type="match status" value="1"/>
</dbReference>
<keyword evidence="5" id="KW-0804">Transcription</keyword>
<keyword evidence="2" id="KW-0479">Metal-binding</keyword>
<evidence type="ECO:0000256" key="7">
    <source>
        <dbReference type="SAM" id="MobiDB-lite"/>
    </source>
</evidence>
<dbReference type="Pfam" id="PF04082">
    <property type="entry name" value="Fungal_trans"/>
    <property type="match status" value="1"/>
</dbReference>
<dbReference type="PANTHER" id="PTHR47338">
    <property type="entry name" value="ZN(II)2CYS6 TRANSCRIPTION FACTOR (EUROFUNG)-RELATED"/>
    <property type="match status" value="1"/>
</dbReference>
<dbReference type="EMBL" id="JAULSO010000006">
    <property type="protein sequence ID" value="KAK3681625.1"/>
    <property type="molecule type" value="Genomic_DNA"/>
</dbReference>
<dbReference type="GO" id="GO:0003677">
    <property type="term" value="F:DNA binding"/>
    <property type="evidence" value="ECO:0007669"/>
    <property type="project" value="UniProtKB-KW"/>
</dbReference>
<organism evidence="9 10">
    <name type="scientific">Podospora appendiculata</name>
    <dbReference type="NCBI Taxonomy" id="314037"/>
    <lineage>
        <taxon>Eukaryota</taxon>
        <taxon>Fungi</taxon>
        <taxon>Dikarya</taxon>
        <taxon>Ascomycota</taxon>
        <taxon>Pezizomycotina</taxon>
        <taxon>Sordariomycetes</taxon>
        <taxon>Sordariomycetidae</taxon>
        <taxon>Sordariales</taxon>
        <taxon>Podosporaceae</taxon>
        <taxon>Podospora</taxon>
    </lineage>
</organism>
<keyword evidence="6" id="KW-0539">Nucleus</keyword>
<feature type="compositionally biased region" description="Low complexity" evidence="7">
    <location>
        <begin position="83"/>
        <end position="100"/>
    </location>
</feature>
<keyword evidence="3" id="KW-0805">Transcription regulation</keyword>
<dbReference type="PROSITE" id="PS50048">
    <property type="entry name" value="ZN2_CY6_FUNGAL_2"/>
    <property type="match status" value="1"/>
</dbReference>
<gene>
    <name evidence="9" type="ORF">B0T22DRAFT_433896</name>
</gene>
<protein>
    <recommendedName>
        <fullName evidence="8">Zn(2)-C6 fungal-type domain-containing protein</fullName>
    </recommendedName>
</protein>
<evidence type="ECO:0000256" key="2">
    <source>
        <dbReference type="ARBA" id="ARBA00022723"/>
    </source>
</evidence>
<evidence type="ECO:0000313" key="10">
    <source>
        <dbReference type="Proteomes" id="UP001270362"/>
    </source>
</evidence>
<dbReference type="InterPro" id="IPR036864">
    <property type="entry name" value="Zn2-C6_fun-type_DNA-bd_sf"/>
</dbReference>
<dbReference type="InterPro" id="IPR050815">
    <property type="entry name" value="TF_fung"/>
</dbReference>
<dbReference type="CDD" id="cd12148">
    <property type="entry name" value="fungal_TF_MHR"/>
    <property type="match status" value="1"/>
</dbReference>
<dbReference type="GO" id="GO:0000981">
    <property type="term" value="F:DNA-binding transcription factor activity, RNA polymerase II-specific"/>
    <property type="evidence" value="ECO:0007669"/>
    <property type="project" value="InterPro"/>
</dbReference>
<accession>A0AAE1C7K5</accession>
<name>A0AAE1C7K5_9PEZI</name>
<dbReference type="CDD" id="cd00067">
    <property type="entry name" value="GAL4"/>
    <property type="match status" value="1"/>
</dbReference>
<dbReference type="GO" id="GO:0005634">
    <property type="term" value="C:nucleus"/>
    <property type="evidence" value="ECO:0007669"/>
    <property type="project" value="UniProtKB-SubCell"/>
</dbReference>
<feature type="region of interest" description="Disordered" evidence="7">
    <location>
        <begin position="76"/>
        <end position="104"/>
    </location>
</feature>
<dbReference type="GO" id="GO:0006351">
    <property type="term" value="P:DNA-templated transcription"/>
    <property type="evidence" value="ECO:0007669"/>
    <property type="project" value="InterPro"/>
</dbReference>